<reference evidence="2" key="1">
    <citation type="journal article" date="2023" name="Front. Plant Sci.">
        <title>Chromosomal-level genome assembly of Melastoma candidum provides insights into trichome evolution.</title>
        <authorList>
            <person name="Zhong Y."/>
            <person name="Wu W."/>
            <person name="Sun C."/>
            <person name="Zou P."/>
            <person name="Liu Y."/>
            <person name="Dai S."/>
            <person name="Zhou R."/>
        </authorList>
    </citation>
    <scope>NUCLEOTIDE SEQUENCE [LARGE SCALE GENOMIC DNA]</scope>
</reference>
<protein>
    <submittedName>
        <fullName evidence="1">Uncharacterized protein</fullName>
    </submittedName>
</protein>
<comment type="caution">
    <text evidence="1">The sequence shown here is derived from an EMBL/GenBank/DDBJ whole genome shotgun (WGS) entry which is preliminary data.</text>
</comment>
<dbReference type="Proteomes" id="UP001057402">
    <property type="component" value="Chromosome 8"/>
</dbReference>
<dbReference type="EMBL" id="CM042887">
    <property type="protein sequence ID" value="KAI4330949.1"/>
    <property type="molecule type" value="Genomic_DNA"/>
</dbReference>
<organism evidence="1 2">
    <name type="scientific">Melastoma candidum</name>
    <dbReference type="NCBI Taxonomy" id="119954"/>
    <lineage>
        <taxon>Eukaryota</taxon>
        <taxon>Viridiplantae</taxon>
        <taxon>Streptophyta</taxon>
        <taxon>Embryophyta</taxon>
        <taxon>Tracheophyta</taxon>
        <taxon>Spermatophyta</taxon>
        <taxon>Magnoliopsida</taxon>
        <taxon>eudicotyledons</taxon>
        <taxon>Gunneridae</taxon>
        <taxon>Pentapetalae</taxon>
        <taxon>rosids</taxon>
        <taxon>malvids</taxon>
        <taxon>Myrtales</taxon>
        <taxon>Melastomataceae</taxon>
        <taxon>Melastomatoideae</taxon>
        <taxon>Melastomateae</taxon>
        <taxon>Melastoma</taxon>
    </lineage>
</organism>
<keyword evidence="2" id="KW-1185">Reference proteome</keyword>
<sequence>MTAEGVGCGGGGGMPMKVVARNEPRDVRRRRLKVRHEIEKRRGRGDHSSSSPEDRLRNEPVLLVAESGEARGRSAVGGDVLQHGAVSVIGRRREMEDAARVAVGFTTLGDGRGYDFYGVYDGHGGSRVADFCSERLHQMIVEELGKGGCGSGDGEVQWEKVMAESFAKVDDEVRLGGDELSTMGTTAVVAIVSAELVVVANCGDSRAVICRNGVAVALSEDHKPNKPDELTRIQAAGGRVINWGGYRVLGVLATSRSIGDQYLKPFVISDPEVRVTPRTDSDEFLILGSDGLWDVIPNEYACRVVRKCLRGRMRRKSWEGPVEKRSAEAAAVLTELAIARGSGDNVTVIVVELNGSKSRG</sequence>
<proteinExistence type="predicted"/>
<accession>A0ACB9N5M6</accession>
<name>A0ACB9N5M6_9MYRT</name>
<evidence type="ECO:0000313" key="2">
    <source>
        <dbReference type="Proteomes" id="UP001057402"/>
    </source>
</evidence>
<gene>
    <name evidence="1" type="ORF">MLD38_029185</name>
</gene>
<evidence type="ECO:0000313" key="1">
    <source>
        <dbReference type="EMBL" id="KAI4330949.1"/>
    </source>
</evidence>